<protein>
    <submittedName>
        <fullName evidence="1">Uncharacterized protein</fullName>
    </submittedName>
</protein>
<gene>
    <name evidence="1" type="ORF">LCGC14_3102300</name>
</gene>
<accession>A0A0F8WW97</accession>
<feature type="non-terminal residue" evidence="1">
    <location>
        <position position="38"/>
    </location>
</feature>
<sequence length="38" mass="4476">MSWDFTDASGRFEGVFATTYNPPFTIGWFWKYTNHPEA</sequence>
<dbReference type="EMBL" id="LAZR01066891">
    <property type="protein sequence ID" value="KKK52695.1"/>
    <property type="molecule type" value="Genomic_DNA"/>
</dbReference>
<dbReference type="AlphaFoldDB" id="A0A0F8WW97"/>
<evidence type="ECO:0000313" key="1">
    <source>
        <dbReference type="EMBL" id="KKK52695.1"/>
    </source>
</evidence>
<comment type="caution">
    <text evidence="1">The sequence shown here is derived from an EMBL/GenBank/DDBJ whole genome shotgun (WGS) entry which is preliminary data.</text>
</comment>
<reference evidence="1" key="1">
    <citation type="journal article" date="2015" name="Nature">
        <title>Complex archaea that bridge the gap between prokaryotes and eukaryotes.</title>
        <authorList>
            <person name="Spang A."/>
            <person name="Saw J.H."/>
            <person name="Jorgensen S.L."/>
            <person name="Zaremba-Niedzwiedzka K."/>
            <person name="Martijn J."/>
            <person name="Lind A.E."/>
            <person name="van Eijk R."/>
            <person name="Schleper C."/>
            <person name="Guy L."/>
            <person name="Ettema T.J."/>
        </authorList>
    </citation>
    <scope>NUCLEOTIDE SEQUENCE</scope>
</reference>
<organism evidence="1">
    <name type="scientific">marine sediment metagenome</name>
    <dbReference type="NCBI Taxonomy" id="412755"/>
    <lineage>
        <taxon>unclassified sequences</taxon>
        <taxon>metagenomes</taxon>
        <taxon>ecological metagenomes</taxon>
    </lineage>
</organism>
<proteinExistence type="predicted"/>
<name>A0A0F8WW97_9ZZZZ</name>